<organism evidence="3 4">
    <name type="scientific">Roseivirga pacifica</name>
    <dbReference type="NCBI Taxonomy" id="1267423"/>
    <lineage>
        <taxon>Bacteria</taxon>
        <taxon>Pseudomonadati</taxon>
        <taxon>Bacteroidota</taxon>
        <taxon>Cytophagia</taxon>
        <taxon>Cytophagales</taxon>
        <taxon>Roseivirgaceae</taxon>
        <taxon>Roseivirga</taxon>
    </lineage>
</organism>
<dbReference type="Pfam" id="PF00535">
    <property type="entry name" value="Glycos_transf_2"/>
    <property type="match status" value="1"/>
</dbReference>
<dbReference type="RefSeq" id="WP_245733486.1">
    <property type="nucleotide sequence ID" value="NZ_FOIR01000001.1"/>
</dbReference>
<dbReference type="STRING" id="1267423.SAMN05216290_0965"/>
<keyword evidence="1" id="KW-0812">Transmembrane</keyword>
<keyword evidence="1" id="KW-0472">Membrane</keyword>
<dbReference type="CDD" id="cd00761">
    <property type="entry name" value="Glyco_tranf_GTA_type"/>
    <property type="match status" value="1"/>
</dbReference>
<feature type="transmembrane region" description="Helical" evidence="1">
    <location>
        <begin position="234"/>
        <end position="255"/>
    </location>
</feature>
<keyword evidence="4" id="KW-1185">Reference proteome</keyword>
<evidence type="ECO:0000313" key="4">
    <source>
        <dbReference type="Proteomes" id="UP000199437"/>
    </source>
</evidence>
<reference evidence="4" key="1">
    <citation type="submission" date="2016-10" db="EMBL/GenBank/DDBJ databases">
        <authorList>
            <person name="Varghese N."/>
            <person name="Submissions S."/>
        </authorList>
    </citation>
    <scope>NUCLEOTIDE SEQUENCE [LARGE SCALE GENOMIC DNA]</scope>
    <source>
        <strain evidence="4">CGMCC 1.12402</strain>
    </source>
</reference>
<evidence type="ECO:0000313" key="3">
    <source>
        <dbReference type="EMBL" id="SEV96729.1"/>
    </source>
</evidence>
<dbReference type="PANTHER" id="PTHR22916">
    <property type="entry name" value="GLYCOSYLTRANSFERASE"/>
    <property type="match status" value="1"/>
</dbReference>
<evidence type="ECO:0000256" key="1">
    <source>
        <dbReference type="SAM" id="Phobius"/>
    </source>
</evidence>
<dbReference type="SUPFAM" id="SSF53448">
    <property type="entry name" value="Nucleotide-diphospho-sugar transferases"/>
    <property type="match status" value="1"/>
</dbReference>
<dbReference type="GeneID" id="99985703"/>
<evidence type="ECO:0000259" key="2">
    <source>
        <dbReference type="Pfam" id="PF00535"/>
    </source>
</evidence>
<feature type="domain" description="Glycosyltransferase 2-like" evidence="2">
    <location>
        <begin position="13"/>
        <end position="132"/>
    </location>
</feature>
<dbReference type="FunFam" id="3.90.550.10:FF:000130">
    <property type="entry name" value="Family 2 glycosyl transferase"/>
    <property type="match status" value="1"/>
</dbReference>
<keyword evidence="3" id="KW-0808">Transferase</keyword>
<proteinExistence type="predicted"/>
<dbReference type="Proteomes" id="UP000199437">
    <property type="component" value="Unassembled WGS sequence"/>
</dbReference>
<accession>A0A1I0N785</accession>
<dbReference type="PANTHER" id="PTHR22916:SF3">
    <property type="entry name" value="UDP-GLCNAC:BETAGAL BETA-1,3-N-ACETYLGLUCOSAMINYLTRANSFERASE-LIKE PROTEIN 1"/>
    <property type="match status" value="1"/>
</dbReference>
<dbReference type="Gene3D" id="3.90.550.10">
    <property type="entry name" value="Spore Coat Polysaccharide Biosynthesis Protein SpsA, Chain A"/>
    <property type="match status" value="1"/>
</dbReference>
<dbReference type="InterPro" id="IPR001173">
    <property type="entry name" value="Glyco_trans_2-like"/>
</dbReference>
<dbReference type="AlphaFoldDB" id="A0A1I0N785"/>
<protein>
    <submittedName>
        <fullName evidence="3">Teichuronic acid biosynthesis glycosyltransferase TuaG</fullName>
    </submittedName>
</protein>
<dbReference type="InterPro" id="IPR029044">
    <property type="entry name" value="Nucleotide-diphossugar_trans"/>
</dbReference>
<dbReference type="EMBL" id="FOIR01000001">
    <property type="protein sequence ID" value="SEV96729.1"/>
    <property type="molecule type" value="Genomic_DNA"/>
</dbReference>
<gene>
    <name evidence="3" type="ORF">SAMN05216290_0965</name>
</gene>
<name>A0A1I0N785_9BACT</name>
<dbReference type="GO" id="GO:0016758">
    <property type="term" value="F:hexosyltransferase activity"/>
    <property type="evidence" value="ECO:0007669"/>
    <property type="project" value="UniProtKB-ARBA"/>
</dbReference>
<keyword evidence="1" id="KW-1133">Transmembrane helix</keyword>
<sequence>MKELHDHPQSLVSVITPTYNAVNFVSDTIDSVLSQTYQNWEMIITDDCSTDDTWCLLEKFAQKDERIKIYRLAKNGGPGLARNNSIKEASGEFIAFLDSDDLWLPQKLDKQIAFMKRRNSCLSFTSYQLISEDKKEFHKIVVAKETVDMHDMLKSNYIGCSTAMYNARELGKVYMPSIRKRQDYGLWIEIIKKVKLAHGLDERLSLYRIRQQSVSSNKFKLIAYQWRFYKKVVGLNYVMTIRSLIYWFFYSVFGIKDKGR</sequence>